<organism evidence="1 2">
    <name type="scientific">Nesidiocoris tenuis</name>
    <dbReference type="NCBI Taxonomy" id="355587"/>
    <lineage>
        <taxon>Eukaryota</taxon>
        <taxon>Metazoa</taxon>
        <taxon>Ecdysozoa</taxon>
        <taxon>Arthropoda</taxon>
        <taxon>Hexapoda</taxon>
        <taxon>Insecta</taxon>
        <taxon>Pterygota</taxon>
        <taxon>Neoptera</taxon>
        <taxon>Paraneoptera</taxon>
        <taxon>Hemiptera</taxon>
        <taxon>Heteroptera</taxon>
        <taxon>Panheteroptera</taxon>
        <taxon>Cimicomorpha</taxon>
        <taxon>Miridae</taxon>
        <taxon>Dicyphina</taxon>
        <taxon>Nesidiocoris</taxon>
    </lineage>
</organism>
<keyword evidence="2" id="KW-1185">Reference proteome</keyword>
<gene>
    <name evidence="1" type="ORF">NTEN_LOCUS9675</name>
</gene>
<dbReference type="AlphaFoldDB" id="A0A6H5GM43"/>
<feature type="non-terminal residue" evidence="1">
    <location>
        <position position="87"/>
    </location>
</feature>
<dbReference type="EMBL" id="CADCXU010014686">
    <property type="protein sequence ID" value="CAB0004198.1"/>
    <property type="molecule type" value="Genomic_DNA"/>
</dbReference>
<sequence>MFPPPPLSLMFPIYCLFSRRMIGSTFTSQKVDILKQQHSNNIMTVFGRQQPIGIRQRLMELRLDSSSHPNEERWTLMITECDSTTGQ</sequence>
<accession>A0A6H5GM43</accession>
<protein>
    <submittedName>
        <fullName evidence="1">Uncharacterized protein</fullName>
    </submittedName>
</protein>
<proteinExistence type="predicted"/>
<name>A0A6H5GM43_9HEMI</name>
<dbReference type="Proteomes" id="UP000479000">
    <property type="component" value="Unassembled WGS sequence"/>
</dbReference>
<evidence type="ECO:0000313" key="2">
    <source>
        <dbReference type="Proteomes" id="UP000479000"/>
    </source>
</evidence>
<reference evidence="1 2" key="1">
    <citation type="submission" date="2020-02" db="EMBL/GenBank/DDBJ databases">
        <authorList>
            <person name="Ferguson B K."/>
        </authorList>
    </citation>
    <scope>NUCLEOTIDE SEQUENCE [LARGE SCALE GENOMIC DNA]</scope>
</reference>
<evidence type="ECO:0000313" key="1">
    <source>
        <dbReference type="EMBL" id="CAB0004198.1"/>
    </source>
</evidence>